<accession>A0A1H3MSZ0</accession>
<dbReference type="PROSITE" id="PS51471">
    <property type="entry name" value="FE2OG_OXY"/>
    <property type="match status" value="1"/>
</dbReference>
<dbReference type="Pfam" id="PF13640">
    <property type="entry name" value="2OG-FeII_Oxy_3"/>
    <property type="match status" value="1"/>
</dbReference>
<keyword evidence="4" id="KW-0223">Dioxygenase</keyword>
<comment type="cofactor">
    <cofactor evidence="1">
        <name>L-ascorbate</name>
        <dbReference type="ChEBI" id="CHEBI:38290"/>
    </cofactor>
</comment>
<keyword evidence="2" id="KW-0479">Metal-binding</keyword>
<evidence type="ECO:0000256" key="6">
    <source>
        <dbReference type="ARBA" id="ARBA00023004"/>
    </source>
</evidence>
<dbReference type="InterPro" id="IPR005123">
    <property type="entry name" value="Oxoglu/Fe-dep_dioxygenase_dom"/>
</dbReference>
<protein>
    <submittedName>
        <fullName evidence="8">SM-20-related protein</fullName>
    </submittedName>
</protein>
<dbReference type="GO" id="GO:0031543">
    <property type="term" value="F:peptidyl-proline dioxygenase activity"/>
    <property type="evidence" value="ECO:0007669"/>
    <property type="project" value="TreeGrafter"/>
</dbReference>
<dbReference type="GO" id="GO:0071456">
    <property type="term" value="P:cellular response to hypoxia"/>
    <property type="evidence" value="ECO:0007669"/>
    <property type="project" value="TreeGrafter"/>
</dbReference>
<keyword evidence="3" id="KW-0847">Vitamin C</keyword>
<dbReference type="InterPro" id="IPR044862">
    <property type="entry name" value="Pro_4_hyd_alph_FE2OG_OXY"/>
</dbReference>
<organism evidence="8 9">
    <name type="scientific">Acinetobacter kyonggiensis</name>
    <dbReference type="NCBI Taxonomy" id="595670"/>
    <lineage>
        <taxon>Bacteria</taxon>
        <taxon>Pseudomonadati</taxon>
        <taxon>Pseudomonadota</taxon>
        <taxon>Gammaproteobacteria</taxon>
        <taxon>Moraxellales</taxon>
        <taxon>Moraxellaceae</taxon>
        <taxon>Acinetobacter</taxon>
    </lineage>
</organism>
<dbReference type="InterPro" id="IPR006620">
    <property type="entry name" value="Pro_4_hyd_alph"/>
</dbReference>
<dbReference type="InterPro" id="IPR051559">
    <property type="entry name" value="HIF_prolyl_hydroxylases"/>
</dbReference>
<evidence type="ECO:0000313" key="9">
    <source>
        <dbReference type="Proteomes" id="UP000199035"/>
    </source>
</evidence>
<dbReference type="SMART" id="SM00702">
    <property type="entry name" value="P4Hc"/>
    <property type="match status" value="1"/>
</dbReference>
<sequence length="200" mass="23384">MDAIQLPKSWNVDQIIEDLDQHGFTVIDNAYPLNYVHALVKECTANLKLFRDAAIQSGVVSQIRSDHILWINDELKIAQQHIETLTALSQDLNRNFYLGIKEVEAHFACYNAGEYYALHRDNPQKKNDRVISTVYYLHEDWQEDWGGELHLQDKNEQWHIIQPKPNRIALFQSDLLHEVIQAKHQRLSITAWLRSGQNLF</sequence>
<reference evidence="9" key="1">
    <citation type="submission" date="2016-10" db="EMBL/GenBank/DDBJ databases">
        <authorList>
            <person name="Varghese N."/>
            <person name="Submissions S."/>
        </authorList>
    </citation>
    <scope>NUCLEOTIDE SEQUENCE [LARGE SCALE GENOMIC DNA]</scope>
    <source>
        <strain evidence="9">ANC 5109</strain>
    </source>
</reference>
<dbReference type="AlphaFoldDB" id="A0A1H3MSZ0"/>
<dbReference type="GO" id="GO:0031418">
    <property type="term" value="F:L-ascorbic acid binding"/>
    <property type="evidence" value="ECO:0007669"/>
    <property type="project" value="UniProtKB-KW"/>
</dbReference>
<feature type="domain" description="Fe2OG dioxygenase" evidence="7">
    <location>
        <begin position="101"/>
        <end position="195"/>
    </location>
</feature>
<gene>
    <name evidence="8" type="ORF">SAMN05421643_1315</name>
</gene>
<dbReference type="RefSeq" id="WP_092692453.1">
    <property type="nucleotide sequence ID" value="NZ_FNPK01000031.1"/>
</dbReference>
<keyword evidence="5" id="KW-0560">Oxidoreductase</keyword>
<dbReference type="Gene3D" id="2.60.120.620">
    <property type="entry name" value="q2cbj1_9rhob like domain"/>
    <property type="match status" value="1"/>
</dbReference>
<evidence type="ECO:0000256" key="4">
    <source>
        <dbReference type="ARBA" id="ARBA00022964"/>
    </source>
</evidence>
<dbReference type="Proteomes" id="UP000199035">
    <property type="component" value="Unassembled WGS sequence"/>
</dbReference>
<dbReference type="PANTHER" id="PTHR12907">
    <property type="entry name" value="EGL NINE HOMOLOG-RELATED"/>
    <property type="match status" value="1"/>
</dbReference>
<evidence type="ECO:0000256" key="3">
    <source>
        <dbReference type="ARBA" id="ARBA00022896"/>
    </source>
</evidence>
<dbReference type="EMBL" id="FNPK01000031">
    <property type="protein sequence ID" value="SDY79807.1"/>
    <property type="molecule type" value="Genomic_DNA"/>
</dbReference>
<evidence type="ECO:0000256" key="1">
    <source>
        <dbReference type="ARBA" id="ARBA00001961"/>
    </source>
</evidence>
<evidence type="ECO:0000256" key="2">
    <source>
        <dbReference type="ARBA" id="ARBA00022723"/>
    </source>
</evidence>
<name>A0A1H3MSZ0_9GAMM</name>
<evidence type="ECO:0000259" key="7">
    <source>
        <dbReference type="PROSITE" id="PS51471"/>
    </source>
</evidence>
<evidence type="ECO:0000256" key="5">
    <source>
        <dbReference type="ARBA" id="ARBA00023002"/>
    </source>
</evidence>
<dbReference type="SUPFAM" id="SSF51197">
    <property type="entry name" value="Clavaminate synthase-like"/>
    <property type="match status" value="1"/>
</dbReference>
<proteinExistence type="predicted"/>
<dbReference type="GO" id="GO:0008198">
    <property type="term" value="F:ferrous iron binding"/>
    <property type="evidence" value="ECO:0007669"/>
    <property type="project" value="TreeGrafter"/>
</dbReference>
<evidence type="ECO:0000313" key="8">
    <source>
        <dbReference type="EMBL" id="SDY79807.1"/>
    </source>
</evidence>
<keyword evidence="6" id="KW-0408">Iron</keyword>
<dbReference type="STRING" id="595670.SAMN05421643_1315"/>
<keyword evidence="9" id="KW-1185">Reference proteome</keyword>
<dbReference type="PANTHER" id="PTHR12907:SF26">
    <property type="entry name" value="HIF PROLYL HYDROXYLASE, ISOFORM C"/>
    <property type="match status" value="1"/>
</dbReference>